<name>A0A0F7KF82_9PROT</name>
<dbReference type="Proteomes" id="UP000324176">
    <property type="component" value="Unassembled WGS sequence"/>
</dbReference>
<gene>
    <name evidence="1" type="ORF">AAW31_10640</name>
    <name evidence="2" type="ORF">BCL69_10899</name>
</gene>
<dbReference type="EMBL" id="VNHT01000089">
    <property type="protein sequence ID" value="TYP74430.1"/>
    <property type="molecule type" value="Genomic_DNA"/>
</dbReference>
<dbReference type="Proteomes" id="UP000034156">
    <property type="component" value="Chromosome"/>
</dbReference>
<dbReference type="RefSeq" id="WP_046850215.1">
    <property type="nucleotide sequence ID" value="NZ_CP011451.1"/>
</dbReference>
<organism evidence="1 3">
    <name type="scientific">Nitrosomonas communis</name>
    <dbReference type="NCBI Taxonomy" id="44574"/>
    <lineage>
        <taxon>Bacteria</taxon>
        <taxon>Pseudomonadati</taxon>
        <taxon>Pseudomonadota</taxon>
        <taxon>Betaproteobacteria</taxon>
        <taxon>Nitrosomonadales</taxon>
        <taxon>Nitrosomonadaceae</taxon>
        <taxon>Nitrosomonas</taxon>
    </lineage>
</organism>
<protein>
    <submittedName>
        <fullName evidence="1">Uncharacterized protein</fullName>
    </submittedName>
</protein>
<evidence type="ECO:0000313" key="4">
    <source>
        <dbReference type="Proteomes" id="UP000324176"/>
    </source>
</evidence>
<sequence>MDIDGVNYDFKISSADTVEGFVFHILIEGSIVTTLHLNLLEIANLETALHNFKKELTKGEPLP</sequence>
<reference evidence="1 3" key="2">
    <citation type="journal article" date="2016" name="Genome Announc.">
        <title>Genome Sequence of Nitrosomonas communis Strain Nm2, a Mesophilic Ammonia-Oxidizing Bacterium Isolated from Mediterranean Soil.</title>
        <authorList>
            <person name="Kozlowski J.A."/>
            <person name="Kits K.D."/>
            <person name="Stein L.Y."/>
        </authorList>
    </citation>
    <scope>NUCLEOTIDE SEQUENCE [LARGE SCALE GENOMIC DNA]</scope>
    <source>
        <strain evidence="1 3">Nm2</strain>
    </source>
</reference>
<keyword evidence="3" id="KW-1185">Reference proteome</keyword>
<evidence type="ECO:0000313" key="3">
    <source>
        <dbReference type="Proteomes" id="UP000034156"/>
    </source>
</evidence>
<proteinExistence type="predicted"/>
<reference evidence="2 4" key="3">
    <citation type="submission" date="2019-07" db="EMBL/GenBank/DDBJ databases">
        <title>Active sludge and wastewater microbial communities from Klosterneuburg, Austria.</title>
        <authorList>
            <person name="Wagner M."/>
        </authorList>
    </citation>
    <scope>NUCLEOTIDE SEQUENCE [LARGE SCALE GENOMIC DNA]</scope>
    <source>
        <strain evidence="2 4">Nm2</strain>
    </source>
</reference>
<evidence type="ECO:0000313" key="1">
    <source>
        <dbReference type="EMBL" id="AKH38156.1"/>
    </source>
</evidence>
<reference evidence="3" key="1">
    <citation type="submission" date="2015-05" db="EMBL/GenBank/DDBJ databases">
        <title>Draft genome of Nitrosomonas communis strain Nm2.</title>
        <authorList>
            <person name="Kozlowski J.A."/>
            <person name="Kits K.D."/>
            <person name="Stein L.Y."/>
        </authorList>
    </citation>
    <scope>NUCLEOTIDE SEQUENCE [LARGE SCALE GENOMIC DNA]</scope>
    <source>
        <strain evidence="3">Nm2</strain>
    </source>
</reference>
<dbReference type="EMBL" id="CP011451">
    <property type="protein sequence ID" value="AKH38156.1"/>
    <property type="molecule type" value="Genomic_DNA"/>
</dbReference>
<dbReference type="AlphaFoldDB" id="A0A0F7KF82"/>
<dbReference type="PATRIC" id="fig|44574.3.peg.2594"/>
<evidence type="ECO:0000313" key="2">
    <source>
        <dbReference type="EMBL" id="TYP74430.1"/>
    </source>
</evidence>
<accession>A0A0F7KF82</accession>
<dbReference type="KEGG" id="nco:AAW31_10640"/>